<comment type="caution">
    <text evidence="7">The sequence shown here is derived from an EMBL/GenBank/DDBJ whole genome shotgun (WGS) entry which is preliminary data.</text>
</comment>
<evidence type="ECO:0000256" key="4">
    <source>
        <dbReference type="ARBA" id="ARBA00022989"/>
    </source>
</evidence>
<dbReference type="PANTHER" id="PTHR13317:SF4">
    <property type="entry name" value="TRANSMEMBRANE ANTERIOR POSTERIOR TRANSFORMATION PROTEIN 1 HOMOLOG"/>
    <property type="match status" value="1"/>
</dbReference>
<keyword evidence="5 6" id="KW-0472">Membrane</keyword>
<dbReference type="AlphaFoldDB" id="A0A1R1PXC6"/>
<reference evidence="8" key="1">
    <citation type="submission" date="2017-01" db="EMBL/GenBank/DDBJ databases">
        <authorList>
            <person name="Wang Y."/>
            <person name="White M."/>
            <person name="Kvist S."/>
            <person name="Moncalvo J.-M."/>
        </authorList>
    </citation>
    <scope>NUCLEOTIDE SEQUENCE [LARGE SCALE GENOMIC DNA]</scope>
    <source>
        <strain evidence="8">COL-18-3</strain>
    </source>
</reference>
<comment type="similarity">
    <text evidence="2">Belongs to the TAPT1 family.</text>
</comment>
<name>A0A1R1PXC6_ZANCU</name>
<dbReference type="InterPro" id="IPR008010">
    <property type="entry name" value="Tatp1"/>
</dbReference>
<keyword evidence="3 6" id="KW-0812">Transmembrane</keyword>
<gene>
    <name evidence="7" type="ORF">AX774_g871</name>
</gene>
<sequence length="116" mass="13399">MNEYQITGWNINAEDLFTRLLVPVFMILGTELLVDWVKHAYITKFNWIRPQVYEKYGHVLCRDLVDSQHKDDLTGPKKNWVYTASSAFCVTSYDISIHLVDSRTVFLALKNTAAVS</sequence>
<evidence type="ECO:0000256" key="2">
    <source>
        <dbReference type="ARBA" id="ARBA00008803"/>
    </source>
</evidence>
<dbReference type="Pfam" id="PF05346">
    <property type="entry name" value="DUF747"/>
    <property type="match status" value="1"/>
</dbReference>
<evidence type="ECO:0000313" key="8">
    <source>
        <dbReference type="Proteomes" id="UP000188320"/>
    </source>
</evidence>
<dbReference type="OrthoDB" id="29023at2759"/>
<evidence type="ECO:0000256" key="3">
    <source>
        <dbReference type="ARBA" id="ARBA00022692"/>
    </source>
</evidence>
<keyword evidence="4 6" id="KW-1133">Transmembrane helix</keyword>
<proteinExistence type="inferred from homology"/>
<keyword evidence="8" id="KW-1185">Reference proteome</keyword>
<evidence type="ECO:0000313" key="7">
    <source>
        <dbReference type="EMBL" id="OMH85583.1"/>
    </source>
</evidence>
<evidence type="ECO:0000256" key="1">
    <source>
        <dbReference type="ARBA" id="ARBA00004141"/>
    </source>
</evidence>
<dbReference type="GO" id="GO:0005789">
    <property type="term" value="C:endoplasmic reticulum membrane"/>
    <property type="evidence" value="ECO:0007669"/>
    <property type="project" value="TreeGrafter"/>
</dbReference>
<evidence type="ECO:0000256" key="6">
    <source>
        <dbReference type="SAM" id="Phobius"/>
    </source>
</evidence>
<organism evidence="7 8">
    <name type="scientific">Zancudomyces culisetae</name>
    <name type="common">Gut fungus</name>
    <name type="synonym">Smittium culisetae</name>
    <dbReference type="NCBI Taxonomy" id="1213189"/>
    <lineage>
        <taxon>Eukaryota</taxon>
        <taxon>Fungi</taxon>
        <taxon>Fungi incertae sedis</taxon>
        <taxon>Zoopagomycota</taxon>
        <taxon>Kickxellomycotina</taxon>
        <taxon>Harpellomycetes</taxon>
        <taxon>Harpellales</taxon>
        <taxon>Legeriomycetaceae</taxon>
        <taxon>Zancudomyces</taxon>
    </lineage>
</organism>
<dbReference type="Proteomes" id="UP000188320">
    <property type="component" value="Unassembled WGS sequence"/>
</dbReference>
<feature type="transmembrane region" description="Helical" evidence="6">
    <location>
        <begin position="20"/>
        <end position="37"/>
    </location>
</feature>
<protein>
    <submittedName>
        <fullName evidence="7">Endoplasmic reticulum membrane protein 65</fullName>
    </submittedName>
</protein>
<dbReference type="EMBL" id="LSSK01000071">
    <property type="protein sequence ID" value="OMH85583.1"/>
    <property type="molecule type" value="Genomic_DNA"/>
</dbReference>
<accession>A0A1R1PXC6</accession>
<dbReference type="PANTHER" id="PTHR13317">
    <property type="entry name" value="TRANSMEMBRANE ANTERIOR POSTERIOR TRANSFORMATION PROTEIN 1 HOMOLOG"/>
    <property type="match status" value="1"/>
</dbReference>
<comment type="subcellular location">
    <subcellularLocation>
        <location evidence="1">Membrane</location>
        <topology evidence="1">Multi-pass membrane protein</topology>
    </subcellularLocation>
</comment>
<evidence type="ECO:0000256" key="5">
    <source>
        <dbReference type="ARBA" id="ARBA00023136"/>
    </source>
</evidence>